<keyword evidence="7" id="KW-0439">Lignin degradation</keyword>
<dbReference type="EC" id="1.10.3.2" evidence="4"/>
<evidence type="ECO:0000256" key="6">
    <source>
        <dbReference type="ARBA" id="ARBA00023180"/>
    </source>
</evidence>
<dbReference type="Proteomes" id="UP001296104">
    <property type="component" value="Unassembled WGS sequence"/>
</dbReference>
<evidence type="ECO:0000259" key="11">
    <source>
        <dbReference type="Pfam" id="PF07732"/>
    </source>
</evidence>
<protein>
    <recommendedName>
        <fullName evidence="4">laccase</fullName>
        <ecNumber evidence="4">1.10.3.2</ecNumber>
    </recommendedName>
</protein>
<evidence type="ECO:0000256" key="8">
    <source>
        <dbReference type="SAM" id="SignalP"/>
    </source>
</evidence>
<evidence type="ECO:0000313" key="12">
    <source>
        <dbReference type="EMBL" id="CAK4030515.1"/>
    </source>
</evidence>
<dbReference type="InterPro" id="IPR001117">
    <property type="entry name" value="Cu-oxidase_2nd"/>
</dbReference>
<evidence type="ECO:0000256" key="1">
    <source>
        <dbReference type="ARBA" id="ARBA00000349"/>
    </source>
</evidence>
<comment type="cofactor">
    <cofactor evidence="2">
        <name>Cu cation</name>
        <dbReference type="ChEBI" id="CHEBI:23378"/>
    </cofactor>
</comment>
<evidence type="ECO:0000256" key="4">
    <source>
        <dbReference type="ARBA" id="ARBA00012297"/>
    </source>
</evidence>
<keyword evidence="5" id="KW-0186">Copper</keyword>
<feature type="signal peptide" evidence="8">
    <location>
        <begin position="1"/>
        <end position="20"/>
    </location>
</feature>
<dbReference type="Pfam" id="PF00394">
    <property type="entry name" value="Cu-oxidase"/>
    <property type="match status" value="1"/>
</dbReference>
<dbReference type="Pfam" id="PF07731">
    <property type="entry name" value="Cu-oxidase_2"/>
    <property type="match status" value="1"/>
</dbReference>
<evidence type="ECO:0000259" key="10">
    <source>
        <dbReference type="Pfam" id="PF07731"/>
    </source>
</evidence>
<dbReference type="InterPro" id="IPR045087">
    <property type="entry name" value="Cu-oxidase_fam"/>
</dbReference>
<dbReference type="SUPFAM" id="SSF49503">
    <property type="entry name" value="Cupredoxins"/>
    <property type="match status" value="3"/>
</dbReference>
<evidence type="ECO:0000256" key="5">
    <source>
        <dbReference type="ARBA" id="ARBA00023008"/>
    </source>
</evidence>
<keyword evidence="6" id="KW-0325">Glycoprotein</keyword>
<dbReference type="Gene3D" id="2.60.40.420">
    <property type="entry name" value="Cupredoxins - blue copper proteins"/>
    <property type="match status" value="3"/>
</dbReference>
<feature type="chain" id="PRO_5042554585" description="laccase" evidence="8">
    <location>
        <begin position="21"/>
        <end position="529"/>
    </location>
</feature>
<comment type="similarity">
    <text evidence="3">Belongs to the multicopper oxidase family.</text>
</comment>
<reference evidence="12" key="1">
    <citation type="submission" date="2023-11" db="EMBL/GenBank/DDBJ databases">
        <authorList>
            <person name="Alioto T."/>
            <person name="Alioto T."/>
            <person name="Gomez Garrido J."/>
        </authorList>
    </citation>
    <scope>NUCLEOTIDE SEQUENCE</scope>
</reference>
<evidence type="ECO:0000256" key="3">
    <source>
        <dbReference type="ARBA" id="ARBA00010609"/>
    </source>
</evidence>
<dbReference type="InterPro" id="IPR008972">
    <property type="entry name" value="Cupredoxin"/>
</dbReference>
<dbReference type="GO" id="GO:0046274">
    <property type="term" value="P:lignin catabolic process"/>
    <property type="evidence" value="ECO:0007669"/>
    <property type="project" value="UniProtKB-KW"/>
</dbReference>
<name>A0AAI8Z133_9PEZI</name>
<evidence type="ECO:0000256" key="7">
    <source>
        <dbReference type="ARBA" id="ARBA00023185"/>
    </source>
</evidence>
<dbReference type="InterPro" id="IPR011706">
    <property type="entry name" value="Cu-oxidase_C"/>
</dbReference>
<dbReference type="EMBL" id="CAVMBE010000037">
    <property type="protein sequence ID" value="CAK4030515.1"/>
    <property type="molecule type" value="Genomic_DNA"/>
</dbReference>
<keyword evidence="8" id="KW-0732">Signal</keyword>
<evidence type="ECO:0000256" key="2">
    <source>
        <dbReference type="ARBA" id="ARBA00001935"/>
    </source>
</evidence>
<dbReference type="GO" id="GO:0052716">
    <property type="term" value="F:hydroquinone:oxygen oxidoreductase activity"/>
    <property type="evidence" value="ECO:0007669"/>
    <property type="project" value="UniProtKB-EC"/>
</dbReference>
<comment type="caution">
    <text evidence="12">The sequence shown here is derived from an EMBL/GenBank/DDBJ whole genome shotgun (WGS) entry which is preliminary data.</text>
</comment>
<gene>
    <name evidence="12" type="ORF">LECACI_7A005673</name>
</gene>
<feature type="domain" description="Plastocyanin-like" evidence="9">
    <location>
        <begin position="210"/>
        <end position="300"/>
    </location>
</feature>
<dbReference type="InterPro" id="IPR011707">
    <property type="entry name" value="Cu-oxidase-like_N"/>
</dbReference>
<keyword evidence="13" id="KW-1185">Reference proteome</keyword>
<comment type="catalytic activity">
    <reaction evidence="1">
        <text>4 hydroquinone + O2 = 4 benzosemiquinone + 2 H2O</text>
        <dbReference type="Rhea" id="RHEA:11276"/>
        <dbReference type="ChEBI" id="CHEBI:15377"/>
        <dbReference type="ChEBI" id="CHEBI:15379"/>
        <dbReference type="ChEBI" id="CHEBI:17594"/>
        <dbReference type="ChEBI" id="CHEBI:17977"/>
        <dbReference type="EC" id="1.10.3.2"/>
    </reaction>
</comment>
<dbReference type="PANTHER" id="PTHR11709">
    <property type="entry name" value="MULTI-COPPER OXIDASE"/>
    <property type="match status" value="1"/>
</dbReference>
<sequence>MKPFLASMPLVAFWASQAFAAAFPTTTDLEPRDTADVACENGPLSRACWSDGYSIATDFDRNSHLQARLWYVKAKGGSVVFMSETSAYPMRLTLGHAERLCFLINGVYPGPTIRANWGDYLVINVTNSMQDNGTSIHWHSVRQYHTPGADGVGGLTRLRPGTSRVHAFNVTQFGTSWYHAHYSSQYGDGDVGTIIFDGPASGNYDEDLGVYTLSEWYYQTAFQINALTNVNLQNKAPPPNADNMLINGTNKDADGNGNYGQVTVESDKKYRLRLVNINVDNYIQVSLDNHPFEVIAADFTAGNYWFRSNVSSDCQSGSNFYGRAIWSYSNVTSSTPQSTAFTEPTTCDPSGPLTPYWDQSVPSSEFESQLNNMGVNLTQAVVVADTSAIVVWSLNASIAVSWQNSTLSYVMNGNTSYPKELDLVETTAVGGWNYWLLQQATDNPSLPHPIHLHRPDFFVLGYGSSAHNSSTANLNFDNPTRRDTASIPGGGGWLAVAFQSNNAGSWLMHCYITWHVSEDLGMQFLESPD</sequence>
<evidence type="ECO:0000259" key="9">
    <source>
        <dbReference type="Pfam" id="PF00394"/>
    </source>
</evidence>
<evidence type="ECO:0000313" key="13">
    <source>
        <dbReference type="Proteomes" id="UP001296104"/>
    </source>
</evidence>
<feature type="domain" description="Plastocyanin-like" evidence="11">
    <location>
        <begin position="94"/>
        <end position="199"/>
    </location>
</feature>
<dbReference type="GO" id="GO:0005507">
    <property type="term" value="F:copper ion binding"/>
    <property type="evidence" value="ECO:0007669"/>
    <property type="project" value="InterPro"/>
</dbReference>
<dbReference type="Pfam" id="PF07732">
    <property type="entry name" value="Cu-oxidase_3"/>
    <property type="match status" value="1"/>
</dbReference>
<proteinExistence type="inferred from homology"/>
<dbReference type="AlphaFoldDB" id="A0AAI8Z133"/>
<dbReference type="PANTHER" id="PTHR11709:SF87">
    <property type="entry name" value="LACCASE"/>
    <property type="match status" value="1"/>
</dbReference>
<organism evidence="12 13">
    <name type="scientific">Lecanosticta acicola</name>
    <dbReference type="NCBI Taxonomy" id="111012"/>
    <lineage>
        <taxon>Eukaryota</taxon>
        <taxon>Fungi</taxon>
        <taxon>Dikarya</taxon>
        <taxon>Ascomycota</taxon>
        <taxon>Pezizomycotina</taxon>
        <taxon>Dothideomycetes</taxon>
        <taxon>Dothideomycetidae</taxon>
        <taxon>Mycosphaerellales</taxon>
        <taxon>Mycosphaerellaceae</taxon>
        <taxon>Lecanosticta</taxon>
    </lineage>
</organism>
<accession>A0AAI8Z133</accession>
<feature type="domain" description="Plastocyanin-like" evidence="10">
    <location>
        <begin position="409"/>
        <end position="528"/>
    </location>
</feature>